<dbReference type="Proteomes" id="UP000291343">
    <property type="component" value="Unassembled WGS sequence"/>
</dbReference>
<keyword evidence="2" id="KW-1185">Reference proteome</keyword>
<dbReference type="InParanoid" id="A0A482WRT6"/>
<comment type="caution">
    <text evidence="1">The sequence shown here is derived from an EMBL/GenBank/DDBJ whole genome shotgun (WGS) entry which is preliminary data.</text>
</comment>
<gene>
    <name evidence="1" type="ORF">LSTR_LSTR012637</name>
</gene>
<dbReference type="STRING" id="195883.A0A482WRT6"/>
<organism evidence="1 2">
    <name type="scientific">Laodelphax striatellus</name>
    <name type="common">Small brown planthopper</name>
    <name type="synonym">Delphax striatella</name>
    <dbReference type="NCBI Taxonomy" id="195883"/>
    <lineage>
        <taxon>Eukaryota</taxon>
        <taxon>Metazoa</taxon>
        <taxon>Ecdysozoa</taxon>
        <taxon>Arthropoda</taxon>
        <taxon>Hexapoda</taxon>
        <taxon>Insecta</taxon>
        <taxon>Pterygota</taxon>
        <taxon>Neoptera</taxon>
        <taxon>Paraneoptera</taxon>
        <taxon>Hemiptera</taxon>
        <taxon>Auchenorrhyncha</taxon>
        <taxon>Fulgoroidea</taxon>
        <taxon>Delphacidae</taxon>
        <taxon>Criomorphinae</taxon>
        <taxon>Laodelphax</taxon>
    </lineage>
</organism>
<evidence type="ECO:0000313" key="2">
    <source>
        <dbReference type="Proteomes" id="UP000291343"/>
    </source>
</evidence>
<dbReference type="OrthoDB" id="5984008at2759"/>
<protein>
    <submittedName>
        <fullName evidence="1">Uncharacterized protein</fullName>
    </submittedName>
</protein>
<dbReference type="AlphaFoldDB" id="A0A482WRT6"/>
<reference evidence="1 2" key="1">
    <citation type="journal article" date="2017" name="Gigascience">
        <title>Genome sequence of the small brown planthopper, Laodelphax striatellus.</title>
        <authorList>
            <person name="Zhu J."/>
            <person name="Jiang F."/>
            <person name="Wang X."/>
            <person name="Yang P."/>
            <person name="Bao Y."/>
            <person name="Zhao W."/>
            <person name="Wang W."/>
            <person name="Lu H."/>
            <person name="Wang Q."/>
            <person name="Cui N."/>
            <person name="Li J."/>
            <person name="Chen X."/>
            <person name="Luo L."/>
            <person name="Yu J."/>
            <person name="Kang L."/>
            <person name="Cui F."/>
        </authorList>
    </citation>
    <scope>NUCLEOTIDE SEQUENCE [LARGE SCALE GENOMIC DNA]</scope>
    <source>
        <strain evidence="1">Lst14</strain>
    </source>
</reference>
<name>A0A482WRT6_LAOST</name>
<sequence length="263" mass="29668">MQLLNSRLGAVSSVKRLIEALSAAEQRTSPHSLARSDFGTLIELYFPGSIRVLTEDGREKGGGTGNLTLIRSPDFPRLVPLSRSRLLIIRNIPLFLSLSLSRFLSLSTDQDPEPSNFNHEKLSGSAIFEQGTDEVQSAFKFAMLTHNQNVSARKFELQAYVDVINTADAFKLSRLTWPKFAIWQVKQYEHHLPAIVQSYANVSFNEVVFAFWRSTTAEGHRAKLSKSAPYRDTHNIPLSDWCQAINNTNCEKRHNLMTVCQDN</sequence>
<evidence type="ECO:0000313" key="1">
    <source>
        <dbReference type="EMBL" id="RZF36329.1"/>
    </source>
</evidence>
<accession>A0A482WRT6</accession>
<dbReference type="Gene3D" id="3.40.50.2300">
    <property type="match status" value="1"/>
</dbReference>
<proteinExistence type="predicted"/>
<dbReference type="EMBL" id="QKKF02026596">
    <property type="protein sequence ID" value="RZF36329.1"/>
    <property type="molecule type" value="Genomic_DNA"/>
</dbReference>